<evidence type="ECO:0000313" key="1">
    <source>
        <dbReference type="EMBL" id="MFD0987497.1"/>
    </source>
</evidence>
<accession>A0ABW3JDJ9</accession>
<dbReference type="InterPro" id="IPR008949">
    <property type="entry name" value="Isoprenoid_synthase_dom_sf"/>
</dbReference>
<dbReference type="EMBL" id="JBHTJO010000001">
    <property type="protein sequence ID" value="MFD0987497.1"/>
    <property type="molecule type" value="Genomic_DNA"/>
</dbReference>
<dbReference type="Pfam" id="PF00494">
    <property type="entry name" value="SQS_PSY"/>
    <property type="match status" value="1"/>
</dbReference>
<dbReference type="RefSeq" id="WP_379089547.1">
    <property type="nucleotide sequence ID" value="NZ_JBHTJO010000001.1"/>
</dbReference>
<name>A0ABW3JDJ9_9HYPH</name>
<keyword evidence="2" id="KW-1185">Reference proteome</keyword>
<dbReference type="Gene3D" id="1.10.600.10">
    <property type="entry name" value="Farnesyl Diphosphate Synthase"/>
    <property type="match status" value="1"/>
</dbReference>
<dbReference type="Proteomes" id="UP001597102">
    <property type="component" value="Unassembled WGS sequence"/>
</dbReference>
<proteinExistence type="predicted"/>
<dbReference type="PANTHER" id="PTHR31480">
    <property type="entry name" value="BIFUNCTIONAL LYCOPENE CYCLASE/PHYTOENE SYNTHASE"/>
    <property type="match status" value="1"/>
</dbReference>
<reference evidence="2" key="1">
    <citation type="journal article" date="2019" name="Int. J. Syst. Evol. Microbiol.">
        <title>The Global Catalogue of Microorganisms (GCM) 10K type strain sequencing project: providing services to taxonomists for standard genome sequencing and annotation.</title>
        <authorList>
            <consortium name="The Broad Institute Genomics Platform"/>
            <consortium name="The Broad Institute Genome Sequencing Center for Infectious Disease"/>
            <person name="Wu L."/>
            <person name="Ma J."/>
        </authorList>
    </citation>
    <scope>NUCLEOTIDE SEQUENCE [LARGE SCALE GENOMIC DNA]</scope>
    <source>
        <strain evidence="2">CCUG 61697</strain>
    </source>
</reference>
<dbReference type="InterPro" id="IPR002060">
    <property type="entry name" value="Squ/phyt_synthse"/>
</dbReference>
<gene>
    <name evidence="1" type="ORF">ACFQ2F_10355</name>
</gene>
<comment type="caution">
    <text evidence="1">The sequence shown here is derived from an EMBL/GenBank/DDBJ whole genome shotgun (WGS) entry which is preliminary data.</text>
</comment>
<evidence type="ECO:0000313" key="2">
    <source>
        <dbReference type="Proteomes" id="UP001597102"/>
    </source>
</evidence>
<sequence>MDDAERRKIIREMAREKDPDRYLAALFAPAGARDALFALYAFNAELAQIADEVTEPTLGEIRLQWWRDAMQVAASGEATGHPVADAMGAALQRHELPASRLDPMIDARRFDVLERIMPDSASLLIYLDNTAGQAFLLACECLGCDRERAGPAACAAGRAYGLTGLMRAVTVHAAQNRLYLPVQSLQTGADQRLMAGHADPTFLGLMSELRRQAREELETAKPLIRALPKQAQAAFKPLALVEPYLKALEAIEDPMADLADINPLHRLWRLTTWRP</sequence>
<dbReference type="SUPFAM" id="SSF48576">
    <property type="entry name" value="Terpenoid synthases"/>
    <property type="match status" value="1"/>
</dbReference>
<protein>
    <submittedName>
        <fullName evidence="1">Phytoene/squalene synthase family protein</fullName>
    </submittedName>
</protein>
<organism evidence="1 2">
    <name type="scientific">Methyloligella solikamskensis</name>
    <dbReference type="NCBI Taxonomy" id="1177756"/>
    <lineage>
        <taxon>Bacteria</taxon>
        <taxon>Pseudomonadati</taxon>
        <taxon>Pseudomonadota</taxon>
        <taxon>Alphaproteobacteria</taxon>
        <taxon>Hyphomicrobiales</taxon>
        <taxon>Hyphomicrobiaceae</taxon>
        <taxon>Methyloligella</taxon>
    </lineage>
</organism>